<dbReference type="GeneID" id="107217311"/>
<evidence type="ECO:0000256" key="7">
    <source>
        <dbReference type="SAM" id="Phobius"/>
    </source>
</evidence>
<dbReference type="InParanoid" id="A0A6J0B7W5"/>
<organism evidence="9">
    <name type="scientific">Neodiprion lecontei</name>
    <name type="common">Redheaded pine sawfly</name>
    <dbReference type="NCBI Taxonomy" id="441921"/>
    <lineage>
        <taxon>Eukaryota</taxon>
        <taxon>Metazoa</taxon>
        <taxon>Ecdysozoa</taxon>
        <taxon>Arthropoda</taxon>
        <taxon>Hexapoda</taxon>
        <taxon>Insecta</taxon>
        <taxon>Pterygota</taxon>
        <taxon>Neoptera</taxon>
        <taxon>Endopterygota</taxon>
        <taxon>Hymenoptera</taxon>
        <taxon>Tenthredinoidea</taxon>
        <taxon>Diprionidae</taxon>
        <taxon>Diprioninae</taxon>
        <taxon>Neodiprion</taxon>
    </lineage>
</organism>
<evidence type="ECO:0000256" key="2">
    <source>
        <dbReference type="ARBA" id="ARBA00022692"/>
    </source>
</evidence>
<evidence type="ECO:0000313" key="8">
    <source>
        <dbReference type="Proteomes" id="UP000829291"/>
    </source>
</evidence>
<keyword evidence="4 7" id="KW-1133">Transmembrane helix</keyword>
<dbReference type="GO" id="GO:0016020">
    <property type="term" value="C:membrane"/>
    <property type="evidence" value="ECO:0007669"/>
    <property type="project" value="UniProtKB-SubCell"/>
</dbReference>
<keyword evidence="3" id="KW-0732">Signal</keyword>
<evidence type="ECO:0000256" key="1">
    <source>
        <dbReference type="ARBA" id="ARBA00004479"/>
    </source>
</evidence>
<accession>A0A6J0B7W5</accession>
<evidence type="ECO:0000256" key="5">
    <source>
        <dbReference type="ARBA" id="ARBA00023136"/>
    </source>
</evidence>
<keyword evidence="6" id="KW-0325">Glycoprotein</keyword>
<keyword evidence="2 7" id="KW-0812">Transmembrane</keyword>
<dbReference type="Pfam" id="PF10222">
    <property type="entry name" value="DUF2152"/>
    <property type="match status" value="1"/>
</dbReference>
<dbReference type="PANTHER" id="PTHR31386:SF2">
    <property type="entry name" value="SIMILAR TO RIKEN CDNA 2510039O18"/>
    <property type="match status" value="1"/>
</dbReference>
<feature type="transmembrane region" description="Helical" evidence="7">
    <location>
        <begin position="569"/>
        <end position="590"/>
    </location>
</feature>
<protein>
    <submittedName>
        <fullName evidence="9">Uncharacterized protein KIAA2013 homolog</fullName>
    </submittedName>
</protein>
<evidence type="ECO:0000256" key="3">
    <source>
        <dbReference type="ARBA" id="ARBA00022729"/>
    </source>
</evidence>
<evidence type="ECO:0000313" key="9">
    <source>
        <dbReference type="RefSeq" id="XP_015510287.1"/>
    </source>
</evidence>
<dbReference type="FunCoup" id="A0A6J0B7W5">
    <property type="interactions" value="1158"/>
</dbReference>
<keyword evidence="8" id="KW-1185">Reference proteome</keyword>
<reference evidence="9" key="1">
    <citation type="submission" date="2025-08" db="UniProtKB">
        <authorList>
            <consortium name="RefSeq"/>
        </authorList>
    </citation>
    <scope>IDENTIFICATION</scope>
    <source>
        <tissue evidence="9">Thorax and Abdomen</tissue>
    </source>
</reference>
<proteinExistence type="predicted"/>
<comment type="subcellular location">
    <subcellularLocation>
        <location evidence="1">Membrane</location>
        <topology evidence="1">Single-pass type I membrane protein</topology>
    </subcellularLocation>
</comment>
<evidence type="ECO:0000256" key="4">
    <source>
        <dbReference type="ARBA" id="ARBA00022989"/>
    </source>
</evidence>
<keyword evidence="5 7" id="KW-0472">Membrane</keyword>
<dbReference type="Proteomes" id="UP000829291">
    <property type="component" value="Chromosome 5"/>
</dbReference>
<sequence>MRGGGMFDTHDFAKRIRRFIDGNHSYRKLLILLVICGALLLYLGPSVAQWLFASSQRPIEAFEDQCINERLASAFFDAAEYNAIISPSSDDHSYLPYVGNGVFGIPVTPEAWLYIKHGRTLSLRVPWQPILTHPNSDNTPSREATVTHLTTGIVHRYQCFREGYHVEFQYYAHRSLDRIFVQEIKIANPLAVSQEVPLKPQTSMHWRDSGTEAVQVQVEGLPNYEYTSTSGFVSLPGSDKIVAVAVVYRSPPKTFHVTARSFMKLQFLTSVHYSEPVSSDSYIARKQLLQVSQKKALEGMKRALVQQQQGLKEEHTLVWQSYWHAGIRISNSKAKGAINGHKINSTMYYVLSQVPAGIPDVEKDVANNEGCYRGHHTLDAPRLWQDTSTIEGVNDIVGAWLVTLEKQGCHHLMVGGPAAVQQAIVLSLGSLRFSNQHLEFNIDPQYLHRDYFFRRISYGNVTHLNISVMVGEDNRAVLGVALDRSDTVYYGCDAGCLDSPVPLSQSWTNFPVKLTKPLTAILYITSDQQHMQDLRKALHVHEVDEAPAHDHHVMALHKHGHRLGGLPTLFWISICFLIVVFHLFLCKLIISEYCDHQDRQRTRYGKP</sequence>
<name>A0A6J0B7W5_NEOLC</name>
<dbReference type="PANTHER" id="PTHR31386">
    <property type="entry name" value="UNCHARACTERIZED PROTEIN KIAA2013"/>
    <property type="match status" value="1"/>
</dbReference>
<dbReference type="KEGG" id="nlo:107217311"/>
<dbReference type="AlphaFoldDB" id="A0A6J0B7W5"/>
<dbReference type="RefSeq" id="XP_015510287.1">
    <property type="nucleotide sequence ID" value="XM_015654801.2"/>
</dbReference>
<dbReference type="InterPro" id="IPR018795">
    <property type="entry name" value="K2013-like"/>
</dbReference>
<evidence type="ECO:0000256" key="6">
    <source>
        <dbReference type="ARBA" id="ARBA00023180"/>
    </source>
</evidence>
<dbReference type="OrthoDB" id="10017443at2759"/>
<gene>
    <name evidence="9" type="primary">LOC107217311</name>
</gene>